<dbReference type="KEGG" id="bnm:BALAC2494_00654"/>
<reference evidence="3 4" key="1">
    <citation type="journal article" date="2011" name="J. Bacteriol.">
        <title>Genome Sequence of the Probiotic Strain Bifidobacterium animalis subsp. lactis CNCM I-2494.</title>
        <authorList>
            <person name="Chervaux C."/>
            <person name="Grimaldi C."/>
            <person name="Bolotin A."/>
            <person name="Quinquis B."/>
            <person name="Legrain-Raspaud S."/>
            <person name="van Hylckama Vlieg J.E."/>
            <person name="Denariaz G."/>
            <person name="Smokvina T."/>
        </authorList>
    </citation>
    <scope>NUCLEOTIDE SEQUENCE [LARGE SCALE GENOMIC DNA]</scope>
    <source>
        <strain evidence="3 4">CNCM I-2494</strain>
    </source>
</reference>
<sequence>MHPLRRNDMISRNRWPMRLTSLSIANHSRVTDFRIDVRRHLVLVGTNESGKSSILRCLDLVLGKSTADLYATVTAADIREPQLPFTIAVELENDGMHTCMRFEAALDADGETVHISRTMGDDGHVVTAADLARIGWVYLSDSFPSNRETQHEIVDELLETVQLEQEEAVFEAVADQYARLLHSSPALLALRKRIADALTSALPMRCNPNNLMFVPGSKLNRNPFSDVHLQLRMHGKQRGLWEQSGGLRSIYTVALYDLLDEHVHIVGVDEPETHLHPTSQRNLARLLKEGASQKILATHSPDIIGEFEPDQIVVVRANGGVVQPRRDFLSEDDKLLLHMWVRDRLEPLTAEHVIVVEGVTDRALVEHCANVTGRNLDAHGVVLLEAGGCREMPAWQRVFGEHGFRVPLTQLVDEDAQGDLAHQYHVRAGELESKLVFVSHVDLEAEYIRALGVDLAYEALSQSNLFRPAETKSLRTARQQGTLNESMLADFCRMRANKTRAVLAVLPRISAKRARRIDSVQRLLTSVIGLA</sequence>
<evidence type="ECO:0008006" key="5">
    <source>
        <dbReference type="Google" id="ProtNLM"/>
    </source>
</evidence>
<feature type="domain" description="ATPase AAA-type core" evidence="1">
    <location>
        <begin position="42"/>
        <end position="303"/>
    </location>
</feature>
<dbReference type="PANTHER" id="PTHR43581:SF4">
    <property type="entry name" value="ATP_GTP PHOSPHATASE"/>
    <property type="match status" value="1"/>
</dbReference>
<dbReference type="GO" id="GO:0016887">
    <property type="term" value="F:ATP hydrolysis activity"/>
    <property type="evidence" value="ECO:0007669"/>
    <property type="project" value="InterPro"/>
</dbReference>
<evidence type="ECO:0000313" key="4">
    <source>
        <dbReference type="Proteomes" id="UP000008394"/>
    </source>
</evidence>
<accession>A0A806FUB9</accession>
<organism evidence="3 4">
    <name type="scientific">Bifidobacterium animalis subsp. lactis CNCM I-2494</name>
    <dbReference type="NCBI Taxonomy" id="1042403"/>
    <lineage>
        <taxon>Bacteria</taxon>
        <taxon>Bacillati</taxon>
        <taxon>Actinomycetota</taxon>
        <taxon>Actinomycetes</taxon>
        <taxon>Bifidobacteriales</taxon>
        <taxon>Bifidobacteriaceae</taxon>
        <taxon>Bifidobacterium</taxon>
    </lineage>
</organism>
<dbReference type="Pfam" id="PF20469">
    <property type="entry name" value="OLD-like_TOPRIM"/>
    <property type="match status" value="1"/>
</dbReference>
<proteinExistence type="predicted"/>
<dbReference type="Pfam" id="PF13304">
    <property type="entry name" value="AAA_21"/>
    <property type="match status" value="1"/>
</dbReference>
<dbReference type="InterPro" id="IPR034139">
    <property type="entry name" value="TOPRIM_OLD"/>
</dbReference>
<dbReference type="GO" id="GO:0005524">
    <property type="term" value="F:ATP binding"/>
    <property type="evidence" value="ECO:0007669"/>
    <property type="project" value="InterPro"/>
</dbReference>
<evidence type="ECO:0000259" key="1">
    <source>
        <dbReference type="Pfam" id="PF13304"/>
    </source>
</evidence>
<dbReference type="AlphaFoldDB" id="A0A806FUB9"/>
<evidence type="ECO:0000313" key="3">
    <source>
        <dbReference type="EMBL" id="AEK29922.1"/>
    </source>
</evidence>
<dbReference type="InterPro" id="IPR003959">
    <property type="entry name" value="ATPase_AAA_core"/>
</dbReference>
<dbReference type="EMBL" id="CP002915">
    <property type="protein sequence ID" value="AEK29922.1"/>
    <property type="molecule type" value="Genomic_DNA"/>
</dbReference>
<evidence type="ECO:0000259" key="2">
    <source>
        <dbReference type="Pfam" id="PF20469"/>
    </source>
</evidence>
<dbReference type="PANTHER" id="PTHR43581">
    <property type="entry name" value="ATP/GTP PHOSPHATASE"/>
    <property type="match status" value="1"/>
</dbReference>
<dbReference type="InterPro" id="IPR027417">
    <property type="entry name" value="P-loop_NTPase"/>
</dbReference>
<name>A0A806FUB9_BIFAN</name>
<dbReference type="SUPFAM" id="SSF52540">
    <property type="entry name" value="P-loop containing nucleoside triphosphate hydrolases"/>
    <property type="match status" value="1"/>
</dbReference>
<gene>
    <name evidence="3" type="ORF">BALAC2494_00654</name>
</gene>
<feature type="domain" description="OLD protein-like TOPRIM" evidence="2">
    <location>
        <begin position="350"/>
        <end position="415"/>
    </location>
</feature>
<dbReference type="Gene3D" id="3.40.50.300">
    <property type="entry name" value="P-loop containing nucleotide triphosphate hydrolases"/>
    <property type="match status" value="1"/>
</dbReference>
<dbReference type="InterPro" id="IPR051396">
    <property type="entry name" value="Bact_Antivir_Def_Nuclease"/>
</dbReference>
<protein>
    <recommendedName>
        <fullName evidence="5">ATP-dependent endonuclease</fullName>
    </recommendedName>
</protein>
<dbReference type="Proteomes" id="UP000008394">
    <property type="component" value="Chromosome"/>
</dbReference>